<organism evidence="3 4">
    <name type="scientific">Stieleria bergensis</name>
    <dbReference type="NCBI Taxonomy" id="2528025"/>
    <lineage>
        <taxon>Bacteria</taxon>
        <taxon>Pseudomonadati</taxon>
        <taxon>Planctomycetota</taxon>
        <taxon>Planctomycetia</taxon>
        <taxon>Pirellulales</taxon>
        <taxon>Pirellulaceae</taxon>
        <taxon>Stieleria</taxon>
    </lineage>
</organism>
<reference evidence="3 4" key="1">
    <citation type="submission" date="2019-02" db="EMBL/GenBank/DDBJ databases">
        <title>Deep-cultivation of Planctomycetes and their phenomic and genomic characterization uncovers novel biology.</title>
        <authorList>
            <person name="Wiegand S."/>
            <person name="Jogler M."/>
            <person name="Boedeker C."/>
            <person name="Pinto D."/>
            <person name="Vollmers J."/>
            <person name="Rivas-Marin E."/>
            <person name="Kohn T."/>
            <person name="Peeters S.H."/>
            <person name="Heuer A."/>
            <person name="Rast P."/>
            <person name="Oberbeckmann S."/>
            <person name="Bunk B."/>
            <person name="Jeske O."/>
            <person name="Meyerdierks A."/>
            <person name="Storesund J.E."/>
            <person name="Kallscheuer N."/>
            <person name="Luecker S."/>
            <person name="Lage O.M."/>
            <person name="Pohl T."/>
            <person name="Merkel B.J."/>
            <person name="Hornburger P."/>
            <person name="Mueller R.-W."/>
            <person name="Bruemmer F."/>
            <person name="Labrenz M."/>
            <person name="Spormann A.M."/>
            <person name="Op den Camp H."/>
            <person name="Overmann J."/>
            <person name="Amann R."/>
            <person name="Jetten M.S.M."/>
            <person name="Mascher T."/>
            <person name="Medema M.H."/>
            <person name="Devos D.P."/>
            <person name="Kaster A.-K."/>
            <person name="Ovreas L."/>
            <person name="Rohde M."/>
            <person name="Galperin M.Y."/>
            <person name="Jogler C."/>
        </authorList>
    </citation>
    <scope>NUCLEOTIDE SEQUENCE [LARGE SCALE GENOMIC DNA]</scope>
    <source>
        <strain evidence="3 4">SV_7m_r</strain>
    </source>
</reference>
<feature type="region of interest" description="Disordered" evidence="1">
    <location>
        <begin position="323"/>
        <end position="364"/>
    </location>
</feature>
<dbReference type="PANTHER" id="PTHR11188">
    <property type="entry name" value="ARRESTIN DOMAIN CONTAINING PROTEIN"/>
    <property type="match status" value="1"/>
</dbReference>
<keyword evidence="2" id="KW-0472">Membrane</keyword>
<feature type="transmembrane region" description="Helical" evidence="2">
    <location>
        <begin position="141"/>
        <end position="163"/>
    </location>
</feature>
<dbReference type="SUPFAM" id="SSF81296">
    <property type="entry name" value="E set domains"/>
    <property type="match status" value="2"/>
</dbReference>
<dbReference type="Proteomes" id="UP000315003">
    <property type="component" value="Chromosome"/>
</dbReference>
<protein>
    <recommendedName>
        <fullName evidence="5">Arrestin-like N-terminal domain-containing protein</fullName>
    </recommendedName>
</protein>
<feature type="transmembrane region" description="Helical" evidence="2">
    <location>
        <begin position="169"/>
        <end position="191"/>
    </location>
</feature>
<dbReference type="Gene3D" id="2.60.40.640">
    <property type="match status" value="2"/>
</dbReference>
<evidence type="ECO:0000256" key="1">
    <source>
        <dbReference type="SAM" id="MobiDB-lite"/>
    </source>
</evidence>
<keyword evidence="2" id="KW-0812">Transmembrane</keyword>
<evidence type="ECO:0000313" key="3">
    <source>
        <dbReference type="EMBL" id="QDT61680.1"/>
    </source>
</evidence>
<evidence type="ECO:0000256" key="2">
    <source>
        <dbReference type="SAM" id="Phobius"/>
    </source>
</evidence>
<dbReference type="PANTHER" id="PTHR11188:SF175">
    <property type="entry name" value="ARRESTIN C-TERMINAL-LIKE DOMAIN-CONTAINING PROTEIN"/>
    <property type="match status" value="1"/>
</dbReference>
<evidence type="ECO:0008006" key="5">
    <source>
        <dbReference type="Google" id="ProtNLM"/>
    </source>
</evidence>
<dbReference type="InterPro" id="IPR014756">
    <property type="entry name" value="Ig_E-set"/>
</dbReference>
<dbReference type="GO" id="GO:0015031">
    <property type="term" value="P:protein transport"/>
    <property type="evidence" value="ECO:0007669"/>
    <property type="project" value="TreeGrafter"/>
</dbReference>
<dbReference type="GO" id="GO:0005737">
    <property type="term" value="C:cytoplasm"/>
    <property type="evidence" value="ECO:0007669"/>
    <property type="project" value="TreeGrafter"/>
</dbReference>
<dbReference type="InterPro" id="IPR014752">
    <property type="entry name" value="Arrestin-like_C"/>
</dbReference>
<dbReference type="RefSeq" id="WP_145275919.1">
    <property type="nucleotide sequence ID" value="NZ_CP036272.1"/>
</dbReference>
<name>A0A517SZV2_9BACT</name>
<keyword evidence="2" id="KW-1133">Transmembrane helix</keyword>
<dbReference type="OrthoDB" id="263784at2"/>
<evidence type="ECO:0000313" key="4">
    <source>
        <dbReference type="Proteomes" id="UP000315003"/>
    </source>
</evidence>
<dbReference type="InterPro" id="IPR050357">
    <property type="entry name" value="Arrestin_domain-protein"/>
</dbReference>
<sequence length="477" mass="53574">MAKCDLSIELEDPNRVYRDGDTIRGKVHVMSTANVNCKKLEVSSGWQTHGRGNKASGTTESLTLYQGEWQPDQTHSYPFELRVSSWPPSYHGHYINIDHYVSARAYVPWSFDPKAESEFIVRPTSPDAPLLSKQNKSTFEAGCFVGGIILAILGAFVAVFVFFMMSEPLVGLIIGLITLPLATFAVIKWILPRWLLGKVEVDLKQERISPGETIVASLALQPKRQVPVNCIVAELIGEEVCVSGSGSNRTTHRHKFFNRLEELQPTSVLRAGERKEFDLQFPVPDDVPYSFDLSDNDLRWTLELRVDIPRWPDWKHILKLQIVPGGNEPDPTPARSWDDDDQDNAEPIMPQASDRGESSGAELSFSEAAEHLRDAKSASDEDQIDLLVQALQGIDFDIQAVIERRLLYSGPDDPKVYPDGYAVWATSQAPRLGLVLFVPHQSGDDFEHTGRDPLSFRGRVIGWDHQHDRLQIQVLEK</sequence>
<gene>
    <name evidence="3" type="ORF">SV7mr_42190</name>
</gene>
<keyword evidence="4" id="KW-1185">Reference proteome</keyword>
<dbReference type="EMBL" id="CP036272">
    <property type="protein sequence ID" value="QDT61680.1"/>
    <property type="molecule type" value="Genomic_DNA"/>
</dbReference>
<dbReference type="AlphaFoldDB" id="A0A517SZV2"/>
<accession>A0A517SZV2</accession>
<proteinExistence type="predicted"/>